<dbReference type="InterPro" id="IPR023193">
    <property type="entry name" value="EPSP_synthase_CS"/>
</dbReference>
<dbReference type="EMBL" id="UINC01092283">
    <property type="protein sequence ID" value="SVC45729.1"/>
    <property type="molecule type" value="Genomic_DNA"/>
</dbReference>
<dbReference type="AlphaFoldDB" id="A0A382MA21"/>
<dbReference type="PANTHER" id="PTHR21090:SF5">
    <property type="entry name" value="PENTAFUNCTIONAL AROM POLYPEPTIDE"/>
    <property type="match status" value="1"/>
</dbReference>
<proteinExistence type="predicted"/>
<dbReference type="InterPro" id="IPR013792">
    <property type="entry name" value="RNA3'P_cycl/enolpyr_Trfase_a/b"/>
</dbReference>
<evidence type="ECO:0000313" key="3">
    <source>
        <dbReference type="EMBL" id="SVC45729.1"/>
    </source>
</evidence>
<evidence type="ECO:0000259" key="2">
    <source>
        <dbReference type="Pfam" id="PF00275"/>
    </source>
</evidence>
<gene>
    <name evidence="3" type="ORF">METZ01_LOCUS298583</name>
</gene>
<feature type="non-terminal residue" evidence="3">
    <location>
        <position position="160"/>
    </location>
</feature>
<dbReference type="PROSITE" id="PS00104">
    <property type="entry name" value="EPSP_SYNTHASE_1"/>
    <property type="match status" value="1"/>
</dbReference>
<dbReference type="PANTHER" id="PTHR21090">
    <property type="entry name" value="AROM/DEHYDROQUINATE SYNTHASE"/>
    <property type="match status" value="1"/>
</dbReference>
<dbReference type="Gene3D" id="3.65.10.10">
    <property type="entry name" value="Enolpyruvate transferase domain"/>
    <property type="match status" value="1"/>
</dbReference>
<dbReference type="InterPro" id="IPR036968">
    <property type="entry name" value="Enolpyruvate_Tfrase_sf"/>
</dbReference>
<keyword evidence="1" id="KW-0808">Transferase</keyword>
<dbReference type="InterPro" id="IPR001986">
    <property type="entry name" value="Enolpyruvate_Tfrase_dom"/>
</dbReference>
<dbReference type="GO" id="GO:0003866">
    <property type="term" value="F:3-phosphoshikimate 1-carboxyvinyltransferase activity"/>
    <property type="evidence" value="ECO:0007669"/>
    <property type="project" value="TreeGrafter"/>
</dbReference>
<dbReference type="Pfam" id="PF00275">
    <property type="entry name" value="EPSP_synthase"/>
    <property type="match status" value="1"/>
</dbReference>
<protein>
    <recommendedName>
        <fullName evidence="2">Enolpyruvate transferase domain-containing protein</fullName>
    </recommendedName>
</protein>
<feature type="domain" description="Enolpyruvate transferase" evidence="2">
    <location>
        <begin position="1"/>
        <end position="158"/>
    </location>
</feature>
<organism evidence="3">
    <name type="scientific">marine metagenome</name>
    <dbReference type="NCBI Taxonomy" id="408172"/>
    <lineage>
        <taxon>unclassified sequences</taxon>
        <taxon>metagenomes</taxon>
        <taxon>ecological metagenomes</taxon>
    </lineage>
</organism>
<accession>A0A382MA21</accession>
<dbReference type="GO" id="GO:0009423">
    <property type="term" value="P:chorismate biosynthetic process"/>
    <property type="evidence" value="ECO:0007669"/>
    <property type="project" value="TreeGrafter"/>
</dbReference>
<dbReference type="SUPFAM" id="SSF55205">
    <property type="entry name" value="EPT/RTPC-like"/>
    <property type="match status" value="1"/>
</dbReference>
<evidence type="ECO:0000256" key="1">
    <source>
        <dbReference type="ARBA" id="ARBA00022679"/>
    </source>
</evidence>
<sequence length="160" mass="17193">MIASLANGKSHLSGALFSDDTDHMVDSLRKLGVSILADPENCTFEVVGNGSDIPVNQADLYVGNAGTAARPLVSYVALGNGRFRIDGDPPMRDSRPIGDLLDALRQLGVEIRSELNNDRFPLIVEAKKLRGGKTRLNANKSSQFLTSLLMIAPVTQLGME</sequence>
<name>A0A382MA21_9ZZZZ</name>
<reference evidence="3" key="1">
    <citation type="submission" date="2018-05" db="EMBL/GenBank/DDBJ databases">
        <authorList>
            <person name="Lanie J.A."/>
            <person name="Ng W.-L."/>
            <person name="Kazmierczak K.M."/>
            <person name="Andrzejewski T.M."/>
            <person name="Davidsen T.M."/>
            <person name="Wayne K.J."/>
            <person name="Tettelin H."/>
            <person name="Glass J.I."/>
            <person name="Rusch D."/>
            <person name="Podicherti R."/>
            <person name="Tsui H.-C.T."/>
            <person name="Winkler M.E."/>
        </authorList>
    </citation>
    <scope>NUCLEOTIDE SEQUENCE</scope>
</reference>